<reference evidence="2 3" key="1">
    <citation type="submission" date="2016-09" db="EMBL/GenBank/DDBJ databases">
        <title>Genomic analysis reveals versatility of anaerobic energy metabolism of Geosporobacter ferrireducens IRF9 of phylum Firmicutes.</title>
        <authorList>
            <person name="Kim S.-J."/>
        </authorList>
    </citation>
    <scope>NUCLEOTIDE SEQUENCE [LARGE SCALE GENOMIC DNA]</scope>
    <source>
        <strain evidence="2 3">IRF9</strain>
    </source>
</reference>
<dbReference type="InterPro" id="IPR038071">
    <property type="entry name" value="UROD/MetE-like_sf"/>
</dbReference>
<gene>
    <name evidence="2" type="ORF">Gferi_19340</name>
</gene>
<evidence type="ECO:0000313" key="3">
    <source>
        <dbReference type="Proteomes" id="UP000095743"/>
    </source>
</evidence>
<dbReference type="OrthoDB" id="9813603at2"/>
<dbReference type="PANTHER" id="PTHR47099">
    <property type="entry name" value="METHYLCOBAMIDE:COM METHYLTRANSFERASE MTBA"/>
    <property type="match status" value="1"/>
</dbReference>
<dbReference type="PANTHER" id="PTHR47099:SF1">
    <property type="entry name" value="METHYLCOBAMIDE:COM METHYLTRANSFERASE MTBA"/>
    <property type="match status" value="1"/>
</dbReference>
<dbReference type="AlphaFoldDB" id="A0A1D8GKQ6"/>
<dbReference type="RefSeq" id="WP_069979401.1">
    <property type="nucleotide sequence ID" value="NZ_CP017269.1"/>
</dbReference>
<dbReference type="GO" id="GO:0004853">
    <property type="term" value="F:uroporphyrinogen decarboxylase activity"/>
    <property type="evidence" value="ECO:0007669"/>
    <property type="project" value="InterPro"/>
</dbReference>
<dbReference type="Gene3D" id="3.20.20.210">
    <property type="match status" value="1"/>
</dbReference>
<dbReference type="STRING" id="1424294.Gferi_19340"/>
<proteinExistence type="predicted"/>
<accession>A0A1D8GKQ6</accession>
<evidence type="ECO:0000259" key="1">
    <source>
        <dbReference type="Pfam" id="PF01208"/>
    </source>
</evidence>
<dbReference type="Proteomes" id="UP000095743">
    <property type="component" value="Chromosome"/>
</dbReference>
<protein>
    <recommendedName>
        <fullName evidence="1">Uroporphyrinogen decarboxylase (URO-D) domain-containing protein</fullName>
    </recommendedName>
</protein>
<dbReference type="InterPro" id="IPR052024">
    <property type="entry name" value="Methanogen_methyltrans"/>
</dbReference>
<evidence type="ECO:0000313" key="2">
    <source>
        <dbReference type="EMBL" id="AOT71494.1"/>
    </source>
</evidence>
<name>A0A1D8GKQ6_9FIRM</name>
<feature type="domain" description="Uroporphyrinogen decarboxylase (URO-D)" evidence="1">
    <location>
        <begin position="164"/>
        <end position="382"/>
    </location>
</feature>
<keyword evidence="3" id="KW-1185">Reference proteome</keyword>
<dbReference type="InterPro" id="IPR000257">
    <property type="entry name" value="Uroporphyrinogen_deCOase"/>
</dbReference>
<dbReference type="EMBL" id="CP017269">
    <property type="protein sequence ID" value="AOT71494.1"/>
    <property type="molecule type" value="Genomic_DNA"/>
</dbReference>
<dbReference type="KEGG" id="gfe:Gferi_19340"/>
<organism evidence="2 3">
    <name type="scientific">Geosporobacter ferrireducens</name>
    <dbReference type="NCBI Taxonomy" id="1424294"/>
    <lineage>
        <taxon>Bacteria</taxon>
        <taxon>Bacillati</taxon>
        <taxon>Bacillota</taxon>
        <taxon>Clostridia</taxon>
        <taxon>Peptostreptococcales</taxon>
        <taxon>Thermotaleaceae</taxon>
        <taxon>Geosporobacter</taxon>
    </lineage>
</organism>
<dbReference type="GO" id="GO:0006779">
    <property type="term" value="P:porphyrin-containing compound biosynthetic process"/>
    <property type="evidence" value="ECO:0007669"/>
    <property type="project" value="InterPro"/>
</dbReference>
<sequence>MDKAKLYEGRVKRLITTANHQEPDRVPVLGLVETWAVSYGNGTISECLESNEREFEIFGRAFEDIYFDATLGFGLNRAMKVYSGLGTNAYFVSNDGTTLQHIEVSPMKVEEYDELIADPVKFLRNRIFPRKYPNLNKPYPENKEALKSAALELAAFGKKMEDGAAYLKEKHGVPVASGNMVISPLDMIFDYLRGFTGTTVDMRRNPDKLKAATEKLIDFCIGLGTQGKSQIDPFPWTFTPLHIPTFLGAKKFGEFYWPAYKKVLMAIHERGGKVFAFLEGNWENYYEYLQELPKSLLIAAFERDDVMKAKKLIGDTVTISGGMPIDKLKYGTKQECIDHAKMIVDHCAPGGGYIFSTNMVLLSGGDINVENFKAVNEFVHQYGAYK</sequence>
<dbReference type="Pfam" id="PF01208">
    <property type="entry name" value="URO-D"/>
    <property type="match status" value="1"/>
</dbReference>
<dbReference type="SUPFAM" id="SSF51726">
    <property type="entry name" value="UROD/MetE-like"/>
    <property type="match status" value="1"/>
</dbReference>